<dbReference type="AlphaFoldDB" id="A0A5C5ZH63"/>
<sequence length="147" mass="15439">MPSLLRKLVPLLMAAWYAMLSVGGYALHDWLGCPDQAAQAISAAENGSGCSCGHTCPWSHDERLNDAFLPNEASQPNDGPTLAVERQGHNPHDCSLCAALAQVKLAKATDGLQTVSALVSIAMAPAPHARWTSSSLRLADARGPPTV</sequence>
<accession>A0A5C5ZH63</accession>
<evidence type="ECO:0000313" key="1">
    <source>
        <dbReference type="EMBL" id="TWT86498.1"/>
    </source>
</evidence>
<protein>
    <recommendedName>
        <fullName evidence="3">DUF2946 domain-containing protein</fullName>
    </recommendedName>
</protein>
<reference evidence="1 2" key="1">
    <citation type="submission" date="2019-02" db="EMBL/GenBank/DDBJ databases">
        <title>Deep-cultivation of Planctomycetes and their phenomic and genomic characterization uncovers novel biology.</title>
        <authorList>
            <person name="Wiegand S."/>
            <person name="Jogler M."/>
            <person name="Boedeker C."/>
            <person name="Pinto D."/>
            <person name="Vollmers J."/>
            <person name="Rivas-Marin E."/>
            <person name="Kohn T."/>
            <person name="Peeters S.H."/>
            <person name="Heuer A."/>
            <person name="Rast P."/>
            <person name="Oberbeckmann S."/>
            <person name="Bunk B."/>
            <person name="Jeske O."/>
            <person name="Meyerdierks A."/>
            <person name="Storesund J.E."/>
            <person name="Kallscheuer N."/>
            <person name="Luecker S."/>
            <person name="Lage O.M."/>
            <person name="Pohl T."/>
            <person name="Merkel B.J."/>
            <person name="Hornburger P."/>
            <person name="Mueller R.-W."/>
            <person name="Bruemmer F."/>
            <person name="Labrenz M."/>
            <person name="Spormann A.M."/>
            <person name="Op Den Camp H."/>
            <person name="Overmann J."/>
            <person name="Amann R."/>
            <person name="Jetten M.S.M."/>
            <person name="Mascher T."/>
            <person name="Medema M.H."/>
            <person name="Devos D.P."/>
            <person name="Kaster A.-K."/>
            <person name="Ovreas L."/>
            <person name="Rohde M."/>
            <person name="Galperin M.Y."/>
            <person name="Jogler C."/>
        </authorList>
    </citation>
    <scope>NUCLEOTIDE SEQUENCE [LARGE SCALE GENOMIC DNA]</scope>
    <source>
        <strain evidence="1 2">Mal64</strain>
    </source>
</reference>
<comment type="caution">
    <text evidence="1">The sequence shown here is derived from an EMBL/GenBank/DDBJ whole genome shotgun (WGS) entry which is preliminary data.</text>
</comment>
<evidence type="ECO:0008006" key="3">
    <source>
        <dbReference type="Google" id="ProtNLM"/>
    </source>
</evidence>
<organism evidence="1 2">
    <name type="scientific">Pseudobythopirellula maris</name>
    <dbReference type="NCBI Taxonomy" id="2527991"/>
    <lineage>
        <taxon>Bacteria</taxon>
        <taxon>Pseudomonadati</taxon>
        <taxon>Planctomycetota</taxon>
        <taxon>Planctomycetia</taxon>
        <taxon>Pirellulales</taxon>
        <taxon>Lacipirellulaceae</taxon>
        <taxon>Pseudobythopirellula</taxon>
    </lineage>
</organism>
<proteinExistence type="predicted"/>
<name>A0A5C5ZH63_9BACT</name>
<keyword evidence="2" id="KW-1185">Reference proteome</keyword>
<gene>
    <name evidence="1" type="ORF">Mal64_33240</name>
</gene>
<dbReference type="Proteomes" id="UP000315440">
    <property type="component" value="Unassembled WGS sequence"/>
</dbReference>
<evidence type="ECO:0000313" key="2">
    <source>
        <dbReference type="Proteomes" id="UP000315440"/>
    </source>
</evidence>
<dbReference type="EMBL" id="SJPQ01000004">
    <property type="protein sequence ID" value="TWT86498.1"/>
    <property type="molecule type" value="Genomic_DNA"/>
</dbReference>